<dbReference type="Pfam" id="PF00656">
    <property type="entry name" value="Peptidase_C14"/>
    <property type="match status" value="1"/>
</dbReference>
<proteinExistence type="predicted"/>
<dbReference type="Proteomes" id="UP000003448">
    <property type="component" value="Unassembled WGS sequence"/>
</dbReference>
<feature type="compositionally biased region" description="Basic and acidic residues" evidence="5">
    <location>
        <begin position="248"/>
        <end position="264"/>
    </location>
</feature>
<evidence type="ECO:0000259" key="6">
    <source>
        <dbReference type="PROSITE" id="PS50901"/>
    </source>
</evidence>
<dbReference type="Gene3D" id="3.40.50.1460">
    <property type="match status" value="1"/>
</dbReference>
<dbReference type="STRING" id="1150864.MILUP08_42032"/>
<feature type="binding site" evidence="4">
    <location>
        <begin position="323"/>
        <end position="330"/>
    </location>
    <ligand>
        <name>ATP</name>
        <dbReference type="ChEBI" id="CHEBI:30616"/>
    </ligand>
</feature>
<feature type="binding site" evidence="4">
    <location>
        <begin position="964"/>
        <end position="971"/>
    </location>
    <ligand>
        <name>ATP</name>
        <dbReference type="ChEBI" id="CHEBI:30616"/>
    </ligand>
</feature>
<dbReference type="Gene3D" id="3.40.50.300">
    <property type="entry name" value="P-loop containing nucleotide triphosphate hydrolases"/>
    <property type="match status" value="4"/>
</dbReference>
<feature type="binding site" evidence="4">
    <location>
        <begin position="640"/>
        <end position="647"/>
    </location>
    <ligand>
        <name>ATP</name>
        <dbReference type="ChEBI" id="CHEBI:30616"/>
    </ligand>
</feature>
<accession>I0KZW5</accession>
<feature type="binding site" evidence="4">
    <location>
        <begin position="1250"/>
        <end position="1257"/>
    </location>
    <ligand>
        <name>ATP</name>
        <dbReference type="ChEBI" id="CHEBI:30616"/>
    </ligand>
</feature>
<dbReference type="EMBL" id="CAIE01000017">
    <property type="protein sequence ID" value="CCH17112.1"/>
    <property type="molecule type" value="Genomic_DNA"/>
</dbReference>
<sequence>MGQRLALLIANDRYIDDSLADLYAPREEARDLQSLLADANIGAFDRTVLLENESKSSVERTMETMLRSAGPEDLILLYFSGHGIRRGKRGRLYLAVANTEVDCLSSTSISASFVHELLDESEAASSVILLDCCYSGAFDQAKSPADLNLDGELKTGDGRYVITATNAVERAIDGQPATAATPRQRSAFTETVIEGLSTGAADLTGRGRITPEDLWQYVHLELPKRTTEQSPCQFGRASSEVHLALSRDGQHRQRDPRDPRDPRLGDLLGPLQARDDVKLCAIEWRQRGPLKVPIGLNHRLDQPSGEPVSLDLASSEGHLLIVGRPGTGKTTLLRTIIGGLALTHSADEVVFHCLESGGNWLGPMRRLPHVETVLGDDEVVELGTLLGQLENDVLRRKRLFREHELESPASLRARRGSLDAGPQPDIFLVVDRWQDFVALQPDFTARVIELANKGLGYGFHLAVVERSWRSIPQELIELPQLRIETRLSEPQESMVDPDHAARLPLSMPGWAIQGRRTFRIALPELTVSEVDPDLSVEFGMVVSDGATPMISMIAQAWGLPSASPRDGARPGPWEATDEVLKVLGLTDYRALAAFDGPTAPVGPQQHLQVPIGFELDGQPVLLDLKESAQGGMGPHGLVIGATGSGKSELLRAIVAALAARHSSEELNFVLVDFKGGATFASLDALPHTSAVITNLAEMLPLVDRMRDALAGEMVRRQELLRSAGNYVSRFEYEKARAAGEPLAPMPSLLIICDEFSELLAAKPDFIDLFVMIGRLGRSLGVHLLLASQRLEEGKLRGLDVHLSYRIGLRTFSAVESRIVLGVPYAYDLPNAPGHGYLKAGSSAVVRFRAAYVSRPPIHDEAEVGADVAEALAGRTVLDLVVERLRDQGPPAHQVWLPPLAEPPSLAELLPPLSVHPRLGLCTADRAGRGRLAVPVGVVDRPYEQRRDPMMVDLGGSGGNVVIVGGLLSGKSTLLRSLIASLALTHTPLEVQFFCLDFGGGALRSLEELPHVAGVAVRRDTEKVRRTVAEVVAALDDRETRFARQGVDSMADYRRRRAAGEFPDDPFGDVFLVVDGWNTLRQDYEELEQTITNLASRGLGFGIHLVVTAVRWAEVRITMRDLLGTKLELRLGDAAESEIDRRAAQNVPVGSPGRGLTRDKLHFLTALSRIDGLHDTDDLSEASVTLARQVAASWPGPPAPKVRLLPKKLTVAELAKVVDRATPGLPIGVNESALAPVHLDFAVEPHLTVFGDAECGKSNLLRLIAQGIVERYTPTQARLVIADYRRSLLGAVEGEHLLDYVASNQVFSQSVMSIRGALQNRLPGPEVTTAQLRDRSWWVGPDLYILIDDYDLVASGGSNPVSALLELLPQASDIGLHLIVARRAGGVSRALYEPVLQRLRELDAPGLLMSGNREEGAVLGNLRPSRQPAGRGTLVRRRDGQQLIQTAWVDPG</sequence>
<gene>
    <name evidence="7" type="ORF">MILUP08_42032</name>
</gene>
<dbReference type="SUPFAM" id="SSF52540">
    <property type="entry name" value="P-loop containing nucleoside triphosphate hydrolases"/>
    <property type="match status" value="4"/>
</dbReference>
<comment type="caution">
    <text evidence="7">The sequence shown here is derived from an EMBL/GenBank/DDBJ whole genome shotgun (WGS) entry which is preliminary data.</text>
</comment>
<evidence type="ECO:0000256" key="2">
    <source>
        <dbReference type="ARBA" id="ARBA00022741"/>
    </source>
</evidence>
<dbReference type="PANTHER" id="PTHR22683:SF1">
    <property type="entry name" value="TYPE VII SECRETION SYSTEM PROTEIN ESSC"/>
    <property type="match status" value="1"/>
</dbReference>
<keyword evidence="8" id="KW-1185">Reference proteome</keyword>
<feature type="domain" description="FtsK" evidence="6">
    <location>
        <begin position="305"/>
        <end position="494"/>
    </location>
</feature>
<dbReference type="InterPro" id="IPR011600">
    <property type="entry name" value="Pept_C14_caspase"/>
</dbReference>
<organism evidence="7 8">
    <name type="scientific">Micromonospora lupini str. Lupac 08</name>
    <dbReference type="NCBI Taxonomy" id="1150864"/>
    <lineage>
        <taxon>Bacteria</taxon>
        <taxon>Bacillati</taxon>
        <taxon>Actinomycetota</taxon>
        <taxon>Actinomycetes</taxon>
        <taxon>Micromonosporales</taxon>
        <taxon>Micromonosporaceae</taxon>
        <taxon>Micromonospora</taxon>
    </lineage>
</organism>
<dbReference type="InterPro" id="IPR027417">
    <property type="entry name" value="P-loop_NTPase"/>
</dbReference>
<dbReference type="InterPro" id="IPR003593">
    <property type="entry name" value="AAA+_ATPase"/>
</dbReference>
<dbReference type="GO" id="GO:0005524">
    <property type="term" value="F:ATP binding"/>
    <property type="evidence" value="ECO:0007669"/>
    <property type="project" value="UniProtKB-UniRule"/>
</dbReference>
<dbReference type="NCBIfam" id="NF047832">
    <property type="entry name" value="caspase_w_EACC1"/>
    <property type="match status" value="1"/>
</dbReference>
<dbReference type="Pfam" id="PF01580">
    <property type="entry name" value="FtsK_SpoIIIE"/>
    <property type="match status" value="3"/>
</dbReference>
<dbReference type="OrthoDB" id="9807790at2"/>
<dbReference type="PANTHER" id="PTHR22683">
    <property type="entry name" value="SPORULATION PROTEIN RELATED"/>
    <property type="match status" value="1"/>
</dbReference>
<evidence type="ECO:0000256" key="1">
    <source>
        <dbReference type="ARBA" id="ARBA00022737"/>
    </source>
</evidence>
<dbReference type="GO" id="GO:0006508">
    <property type="term" value="P:proteolysis"/>
    <property type="evidence" value="ECO:0007669"/>
    <property type="project" value="InterPro"/>
</dbReference>
<evidence type="ECO:0000256" key="5">
    <source>
        <dbReference type="SAM" id="MobiDB-lite"/>
    </source>
</evidence>
<dbReference type="eggNOG" id="COG4249">
    <property type="taxonomic scope" value="Bacteria"/>
</dbReference>
<dbReference type="eggNOG" id="COG1674">
    <property type="taxonomic scope" value="Bacteria"/>
</dbReference>
<dbReference type="SMART" id="SM00382">
    <property type="entry name" value="AAA"/>
    <property type="match status" value="4"/>
</dbReference>
<name>I0KZW5_9ACTN</name>
<reference evidence="8" key="1">
    <citation type="journal article" date="2012" name="J. Bacteriol.">
        <title>Genome Sequence of Micromonospora lupini Lupac 08, Isolated from Root Nodules of Lupinus angustifolius.</title>
        <authorList>
            <person name="Alonso-Vega P."/>
            <person name="Normand P."/>
            <person name="Bacigalupe R."/>
            <person name="Pujic P."/>
            <person name="Lajus A."/>
            <person name="Vallenet D."/>
            <person name="Carro L."/>
            <person name="Coll P."/>
            <person name="Trujillo M.E."/>
        </authorList>
    </citation>
    <scope>NUCLEOTIDE SEQUENCE [LARGE SCALE GENOMIC DNA]</scope>
    <source>
        <strain evidence="8">Lupac 08</strain>
    </source>
</reference>
<evidence type="ECO:0000256" key="4">
    <source>
        <dbReference type="PROSITE-ProRule" id="PRU00289"/>
    </source>
</evidence>
<protein>
    <submittedName>
        <fullName evidence="7">FtsK/SpoIIIE-like protein</fullName>
    </submittedName>
</protein>
<feature type="domain" description="FtsK" evidence="6">
    <location>
        <begin position="1233"/>
        <end position="1417"/>
    </location>
</feature>
<evidence type="ECO:0000256" key="3">
    <source>
        <dbReference type="ARBA" id="ARBA00022840"/>
    </source>
</evidence>
<dbReference type="PROSITE" id="PS50901">
    <property type="entry name" value="FTSK"/>
    <property type="match status" value="4"/>
</dbReference>
<feature type="region of interest" description="Disordered" evidence="5">
    <location>
        <begin position="244"/>
        <end position="268"/>
    </location>
</feature>
<dbReference type="GO" id="GO:0004197">
    <property type="term" value="F:cysteine-type endopeptidase activity"/>
    <property type="evidence" value="ECO:0007669"/>
    <property type="project" value="InterPro"/>
</dbReference>
<keyword evidence="3 4" id="KW-0067">ATP-binding</keyword>
<keyword evidence="2 4" id="KW-0547">Nucleotide-binding</keyword>
<dbReference type="InterPro" id="IPR002543">
    <property type="entry name" value="FtsK_dom"/>
</dbReference>
<evidence type="ECO:0000313" key="8">
    <source>
        <dbReference type="Proteomes" id="UP000003448"/>
    </source>
</evidence>
<keyword evidence="1" id="KW-0677">Repeat</keyword>
<evidence type="ECO:0000313" key="7">
    <source>
        <dbReference type="EMBL" id="CCH17112.1"/>
    </source>
</evidence>
<dbReference type="InterPro" id="IPR023837">
    <property type="entry name" value="EccCb-like_Actinobacteria"/>
</dbReference>
<feature type="domain" description="FtsK" evidence="6">
    <location>
        <begin position="946"/>
        <end position="1137"/>
    </location>
</feature>
<dbReference type="GO" id="GO:0003677">
    <property type="term" value="F:DNA binding"/>
    <property type="evidence" value="ECO:0007669"/>
    <property type="project" value="InterPro"/>
</dbReference>
<dbReference type="RefSeq" id="WP_007457531.1">
    <property type="nucleotide sequence ID" value="NZ_HF570108.1"/>
</dbReference>
<feature type="domain" description="FtsK" evidence="6">
    <location>
        <begin position="617"/>
        <end position="817"/>
    </location>
</feature>
<dbReference type="NCBIfam" id="TIGR03925">
    <property type="entry name" value="T7SS_EccC_b"/>
    <property type="match status" value="1"/>
</dbReference>
<dbReference type="InterPro" id="IPR050206">
    <property type="entry name" value="FtsK/SpoIIIE/SftA"/>
</dbReference>